<dbReference type="AlphaFoldDB" id="A0A381XJQ8"/>
<protein>
    <submittedName>
        <fullName evidence="1">Uncharacterized protein</fullName>
    </submittedName>
</protein>
<accession>A0A381XJQ8</accession>
<evidence type="ECO:0000313" key="1">
    <source>
        <dbReference type="EMBL" id="SVA64523.1"/>
    </source>
</evidence>
<dbReference type="EMBL" id="UINC01015298">
    <property type="protein sequence ID" value="SVA64523.1"/>
    <property type="molecule type" value="Genomic_DNA"/>
</dbReference>
<sequence>MEILIIIFILLFLVGVIGFLKPSKKMKALSAIRLVAYKEGFKIGSTGELRKKFKIWNPQVAIYQIKNKSKYSKIHYIKSESKLQLYSPISLKYDKQFIEIEKKISFLPRSILEIIFFKSNIAFVWDENLGTEELLKIKNAILKI</sequence>
<proteinExistence type="predicted"/>
<gene>
    <name evidence="1" type="ORF">METZ01_LOCUS117377</name>
</gene>
<organism evidence="1">
    <name type="scientific">marine metagenome</name>
    <dbReference type="NCBI Taxonomy" id="408172"/>
    <lineage>
        <taxon>unclassified sequences</taxon>
        <taxon>metagenomes</taxon>
        <taxon>ecological metagenomes</taxon>
    </lineage>
</organism>
<reference evidence="1" key="1">
    <citation type="submission" date="2018-05" db="EMBL/GenBank/DDBJ databases">
        <authorList>
            <person name="Lanie J.A."/>
            <person name="Ng W.-L."/>
            <person name="Kazmierczak K.M."/>
            <person name="Andrzejewski T.M."/>
            <person name="Davidsen T.M."/>
            <person name="Wayne K.J."/>
            <person name="Tettelin H."/>
            <person name="Glass J.I."/>
            <person name="Rusch D."/>
            <person name="Podicherti R."/>
            <person name="Tsui H.-C.T."/>
            <person name="Winkler M.E."/>
        </authorList>
    </citation>
    <scope>NUCLEOTIDE SEQUENCE</scope>
</reference>
<name>A0A381XJQ8_9ZZZZ</name>